<evidence type="ECO:0000256" key="2">
    <source>
        <dbReference type="ARBA" id="ARBA00022723"/>
    </source>
</evidence>
<organism evidence="8">
    <name type="scientific">Ostreococcus tauri</name>
    <name type="common">Marine green alga</name>
    <dbReference type="NCBI Taxonomy" id="70448"/>
    <lineage>
        <taxon>Eukaryota</taxon>
        <taxon>Viridiplantae</taxon>
        <taxon>Chlorophyta</taxon>
        <taxon>Mamiellophyceae</taxon>
        <taxon>Mamiellales</taxon>
        <taxon>Bathycoccaceae</taxon>
        <taxon>Ostreococcus</taxon>
    </lineage>
</organism>
<dbReference type="PROSITE" id="PS51880">
    <property type="entry name" value="TGS"/>
    <property type="match status" value="1"/>
</dbReference>
<dbReference type="InterPro" id="IPR041706">
    <property type="entry name" value="YchF_N"/>
</dbReference>
<keyword evidence="2" id="KW-0479">Metal-binding</keyword>
<feature type="domain" description="OBG-type G" evidence="6">
    <location>
        <begin position="3"/>
        <end position="260"/>
    </location>
</feature>
<reference evidence="8" key="1">
    <citation type="submission" date="2017-04" db="EMBL/GenBank/DDBJ databases">
        <title>Population genomics of picophytoplankton unveils novel chromosome hypervariability.</title>
        <authorList>
            <consortium name="DOE Joint Genome Institute"/>
            <person name="Blanc-Mathieu R."/>
            <person name="Krasovec M."/>
            <person name="Hebrard M."/>
            <person name="Yau S."/>
            <person name="Desgranges E."/>
            <person name="Martin J."/>
            <person name="Schackwitz W."/>
            <person name="Kuo A."/>
            <person name="Salin G."/>
            <person name="Donnadieu C."/>
            <person name="Desdevises Y."/>
            <person name="Sanchez-Ferandin S."/>
            <person name="Moreau H."/>
            <person name="Rivals E."/>
            <person name="Grigoriev I.V."/>
            <person name="Grimsley N."/>
            <person name="Eyre-Walker A."/>
            <person name="Piganeau G."/>
        </authorList>
    </citation>
    <scope>NUCLEOTIDE SEQUENCE [LARGE SCALE GENOMIC DNA]</scope>
    <source>
        <strain evidence="8">RCC 1115</strain>
    </source>
</reference>
<dbReference type="AlphaFoldDB" id="A0A1Y5HX83"/>
<dbReference type="SUPFAM" id="SSF52540">
    <property type="entry name" value="P-loop containing nucleoside triphosphate hydrolases"/>
    <property type="match status" value="1"/>
</dbReference>
<dbReference type="InterPro" id="IPR012675">
    <property type="entry name" value="Beta-grasp_dom_sf"/>
</dbReference>
<feature type="domain" description="TGS" evidence="7">
    <location>
        <begin position="282"/>
        <end position="365"/>
    </location>
</feature>
<evidence type="ECO:0000259" key="6">
    <source>
        <dbReference type="PROSITE" id="PS51710"/>
    </source>
</evidence>
<keyword evidence="4 5" id="KW-0067">ATP-binding</keyword>
<dbReference type="Gene3D" id="3.10.20.30">
    <property type="match status" value="1"/>
</dbReference>
<comment type="subunit">
    <text evidence="5">Monomer.</text>
</comment>
<dbReference type="PANTHER" id="PTHR23305">
    <property type="entry name" value="OBG GTPASE FAMILY"/>
    <property type="match status" value="1"/>
</dbReference>
<dbReference type="HAMAP" id="MF_00944">
    <property type="entry name" value="YchF_OLA1_ATPase"/>
    <property type="match status" value="1"/>
</dbReference>
<dbReference type="Proteomes" id="UP000195557">
    <property type="component" value="Unassembled WGS sequence"/>
</dbReference>
<dbReference type="Gene3D" id="3.40.50.300">
    <property type="entry name" value="P-loop containing nucleotide triphosphate hydrolases"/>
    <property type="match status" value="1"/>
</dbReference>
<dbReference type="InterPro" id="IPR004095">
    <property type="entry name" value="TGS"/>
</dbReference>
<dbReference type="PANTHER" id="PTHR23305:SF18">
    <property type="entry name" value="OBG-TYPE G DOMAIN-CONTAINING PROTEIN"/>
    <property type="match status" value="1"/>
</dbReference>
<dbReference type="CDD" id="cd01900">
    <property type="entry name" value="YchF"/>
    <property type="match status" value="1"/>
</dbReference>
<dbReference type="InterPro" id="IPR031167">
    <property type="entry name" value="G_OBG"/>
</dbReference>
<dbReference type="FunFam" id="3.10.20.30:FF:000001">
    <property type="entry name" value="Ribosome-binding ATPase YchF"/>
    <property type="match status" value="1"/>
</dbReference>
<evidence type="ECO:0000256" key="1">
    <source>
        <dbReference type="ARBA" id="ARBA00001946"/>
    </source>
</evidence>
<dbReference type="EMBL" id="KZ155839">
    <property type="protein sequence ID" value="OUS41891.1"/>
    <property type="molecule type" value="Genomic_DNA"/>
</dbReference>
<evidence type="ECO:0000259" key="7">
    <source>
        <dbReference type="PROSITE" id="PS51880"/>
    </source>
</evidence>
<dbReference type="GO" id="GO:0016887">
    <property type="term" value="F:ATP hydrolysis activity"/>
    <property type="evidence" value="ECO:0007669"/>
    <property type="project" value="UniProtKB-UniRule"/>
</dbReference>
<dbReference type="PIRSF" id="PIRSF006641">
    <property type="entry name" value="CHP00092"/>
    <property type="match status" value="1"/>
</dbReference>
<protein>
    <recommendedName>
        <fullName evidence="5">Obg-like ATPase 1</fullName>
    </recommendedName>
</protein>
<dbReference type="InterPro" id="IPR023192">
    <property type="entry name" value="TGS-like_dom_sf"/>
</dbReference>
<dbReference type="CDD" id="cd04867">
    <property type="entry name" value="TGS_YchF_OLA1"/>
    <property type="match status" value="1"/>
</dbReference>
<dbReference type="GO" id="GO:0046872">
    <property type="term" value="F:metal ion binding"/>
    <property type="evidence" value="ECO:0007669"/>
    <property type="project" value="UniProtKB-KW"/>
</dbReference>
<dbReference type="NCBIfam" id="TIGR00092">
    <property type="entry name" value="redox-regulated ATPase YchF"/>
    <property type="match status" value="1"/>
</dbReference>
<evidence type="ECO:0000256" key="3">
    <source>
        <dbReference type="ARBA" id="ARBA00022741"/>
    </source>
</evidence>
<dbReference type="GO" id="GO:0005525">
    <property type="term" value="F:GTP binding"/>
    <property type="evidence" value="ECO:0007669"/>
    <property type="project" value="InterPro"/>
</dbReference>
<comment type="subcellular location">
    <subcellularLocation>
        <location evidence="5">Cytoplasm</location>
    </subcellularLocation>
</comment>
<accession>A0A1Y5HX83</accession>
<dbReference type="Gene3D" id="1.10.150.300">
    <property type="entry name" value="TGS-like domain"/>
    <property type="match status" value="1"/>
</dbReference>
<dbReference type="GO" id="GO:0005737">
    <property type="term" value="C:cytoplasm"/>
    <property type="evidence" value="ECO:0007669"/>
    <property type="project" value="UniProtKB-SubCell"/>
</dbReference>
<comment type="cofactor">
    <cofactor evidence="1">
        <name>Mg(2+)</name>
        <dbReference type="ChEBI" id="CHEBI:18420"/>
    </cofactor>
</comment>
<dbReference type="InterPro" id="IPR012676">
    <property type="entry name" value="TGS-like"/>
</dbReference>
<sequence length="367" mass="40314">MALKTGIVGLPNVGKSTLFNALVENSVAEAQNFPFCTIEPNFGIVNVPDDRLDVLANISDTEKIVPATVEFVDIAGLVKGAAEGQGLGNKFLSNIRECDALVHVVRCFEDSDIIHVDGSVDAQRDISVINFELILSDLSQLERALERTSKGRGKLQNVDAKIDLYRRLTKVLEAGNPARTMELSKEGAIILSELNLLTMKPCIYAANVNEHDLRDQGSNNSHLEKLLEIAKAEGAGVVLVSAQLESEIMQLEKNERSEFLEEVGITRSGLECLIKATYDQLGLQTYFTTGKRETRAWTIKRGFTAPQAAGIIHSDFERGFIKCETVAFDDFVAAKGYSGAKEAGLWRLEGKDYVVQEGDVLLFKFNV</sequence>
<keyword evidence="5" id="KW-0963">Cytoplasm</keyword>
<evidence type="ECO:0000313" key="8">
    <source>
        <dbReference type="EMBL" id="OUS41891.1"/>
    </source>
</evidence>
<dbReference type="InterPro" id="IPR013029">
    <property type="entry name" value="YchF_C"/>
</dbReference>
<dbReference type="InterPro" id="IPR006073">
    <property type="entry name" value="GTP-bd"/>
</dbReference>
<keyword evidence="5" id="KW-0378">Hydrolase</keyword>
<dbReference type="GO" id="GO:0005524">
    <property type="term" value="F:ATP binding"/>
    <property type="evidence" value="ECO:0007669"/>
    <property type="project" value="UniProtKB-UniRule"/>
</dbReference>
<dbReference type="PRINTS" id="PR00326">
    <property type="entry name" value="GTP1OBG"/>
</dbReference>
<feature type="binding site" evidence="5">
    <location>
        <position position="208"/>
    </location>
    <ligand>
        <name>ATP</name>
        <dbReference type="ChEBI" id="CHEBI:30616"/>
    </ligand>
</feature>
<dbReference type="PROSITE" id="PS51710">
    <property type="entry name" value="G_OBG"/>
    <property type="match status" value="1"/>
</dbReference>
<proteinExistence type="inferred from homology"/>
<dbReference type="Pfam" id="PF01926">
    <property type="entry name" value="MMR_HSR1"/>
    <property type="match status" value="1"/>
</dbReference>
<dbReference type="InterPro" id="IPR004396">
    <property type="entry name" value="ATPase_YchF/OLA1"/>
</dbReference>
<evidence type="ECO:0000256" key="5">
    <source>
        <dbReference type="HAMAP-Rule" id="MF_03167"/>
    </source>
</evidence>
<keyword evidence="3 5" id="KW-0547">Nucleotide-binding</keyword>
<dbReference type="Pfam" id="PF06071">
    <property type="entry name" value="YchF-GTPase_C"/>
    <property type="match status" value="1"/>
</dbReference>
<comment type="function">
    <text evidence="5">Hydrolyzes ATP, and can also hydrolyze GTP with lower efficiency. Has lower affinity for GTP.</text>
</comment>
<comment type="similarity">
    <text evidence="5">Belongs to the TRAFAC class OBG-HflX-like GTPase superfamily. OBG GTPase family. YchF/OLA1 subfamily.</text>
</comment>
<name>A0A1Y5HX83_OSTTA</name>
<dbReference type="FunFam" id="1.10.150.300:FF:000001">
    <property type="entry name" value="Ribosome-binding ATPase YchF"/>
    <property type="match status" value="1"/>
</dbReference>
<dbReference type="SUPFAM" id="SSF81271">
    <property type="entry name" value="TGS-like"/>
    <property type="match status" value="1"/>
</dbReference>
<gene>
    <name evidence="8" type="ORF">BE221DRAFT_64574</name>
</gene>
<dbReference type="InterPro" id="IPR027417">
    <property type="entry name" value="P-loop_NTPase"/>
</dbReference>
<dbReference type="GO" id="GO:0043023">
    <property type="term" value="F:ribosomal large subunit binding"/>
    <property type="evidence" value="ECO:0007669"/>
    <property type="project" value="UniProtKB-UniRule"/>
</dbReference>
<feature type="binding site" evidence="5">
    <location>
        <begin position="12"/>
        <end position="17"/>
    </location>
    <ligand>
        <name>ATP</name>
        <dbReference type="ChEBI" id="CHEBI:30616"/>
    </ligand>
</feature>
<evidence type="ECO:0000256" key="4">
    <source>
        <dbReference type="ARBA" id="ARBA00022840"/>
    </source>
</evidence>